<proteinExistence type="predicted"/>
<dbReference type="Proteomes" id="UP000037510">
    <property type="component" value="Unassembled WGS sequence"/>
</dbReference>
<dbReference type="GO" id="GO:0016740">
    <property type="term" value="F:transferase activity"/>
    <property type="evidence" value="ECO:0007669"/>
    <property type="project" value="UniProtKB-KW"/>
</dbReference>
<dbReference type="EMBL" id="JTDY01003190">
    <property type="protein sequence ID" value="KOB69991.1"/>
    <property type="molecule type" value="Genomic_DNA"/>
</dbReference>
<gene>
    <name evidence="1" type="ORF">OBRU01_16386</name>
</gene>
<reference evidence="1 2" key="1">
    <citation type="journal article" date="2015" name="Genome Biol. Evol.">
        <title>The genome of winter moth (Operophtera brumata) provides a genomic perspective on sexual dimorphism and phenology.</title>
        <authorList>
            <person name="Derks M.F."/>
            <person name="Smit S."/>
            <person name="Salis L."/>
            <person name="Schijlen E."/>
            <person name="Bossers A."/>
            <person name="Mateman C."/>
            <person name="Pijl A.S."/>
            <person name="de Ridder D."/>
            <person name="Groenen M.A."/>
            <person name="Visser M.E."/>
            <person name="Megens H.J."/>
        </authorList>
    </citation>
    <scope>NUCLEOTIDE SEQUENCE [LARGE SCALE GENOMIC DNA]</scope>
    <source>
        <strain evidence="1">WM2013NL</strain>
        <tissue evidence="1">Head and thorax</tissue>
    </source>
</reference>
<dbReference type="AlphaFoldDB" id="A0A0L7L3T7"/>
<organism evidence="1 2">
    <name type="scientific">Operophtera brumata</name>
    <name type="common">Winter moth</name>
    <name type="synonym">Phalaena brumata</name>
    <dbReference type="NCBI Taxonomy" id="104452"/>
    <lineage>
        <taxon>Eukaryota</taxon>
        <taxon>Metazoa</taxon>
        <taxon>Ecdysozoa</taxon>
        <taxon>Arthropoda</taxon>
        <taxon>Hexapoda</taxon>
        <taxon>Insecta</taxon>
        <taxon>Pterygota</taxon>
        <taxon>Neoptera</taxon>
        <taxon>Endopterygota</taxon>
        <taxon>Lepidoptera</taxon>
        <taxon>Glossata</taxon>
        <taxon>Ditrysia</taxon>
        <taxon>Geometroidea</taxon>
        <taxon>Geometridae</taxon>
        <taxon>Larentiinae</taxon>
        <taxon>Operophtera</taxon>
    </lineage>
</organism>
<dbReference type="Gene3D" id="3.40.630.30">
    <property type="match status" value="1"/>
</dbReference>
<keyword evidence="1" id="KW-0808">Transferase</keyword>
<dbReference type="STRING" id="104452.A0A0L7L3T7"/>
<accession>A0A0L7L3T7</accession>
<comment type="caution">
    <text evidence="1">The sequence shown here is derived from an EMBL/GenBank/DDBJ whole genome shotgun (WGS) entry which is preliminary data.</text>
</comment>
<name>A0A0L7L3T7_OPEBR</name>
<evidence type="ECO:0000313" key="1">
    <source>
        <dbReference type="EMBL" id="KOB69991.1"/>
    </source>
</evidence>
<protein>
    <submittedName>
        <fullName evidence="1">Glucosamine-6-phosphate N-acetyltransferase</fullName>
    </submittedName>
</protein>
<evidence type="ECO:0000313" key="2">
    <source>
        <dbReference type="Proteomes" id="UP000037510"/>
    </source>
</evidence>
<sequence>MGMEKNLVIADEKPSEYLYPPELINRLDFSKSPATFKPSISAAHPGEEWMVVRPLQRADYEKGFLQLLEDQ</sequence>
<keyword evidence="2" id="KW-1185">Reference proteome</keyword>